<dbReference type="GO" id="GO:0005737">
    <property type="term" value="C:cytoplasm"/>
    <property type="evidence" value="ECO:0000318"/>
    <property type="project" value="GO_Central"/>
</dbReference>
<dbReference type="STRING" id="4232.A0A251RUP8"/>
<dbReference type="InterPro" id="IPR045151">
    <property type="entry name" value="DCAF8"/>
</dbReference>
<evidence type="ECO:0000256" key="2">
    <source>
        <dbReference type="ARBA" id="ARBA00022737"/>
    </source>
</evidence>
<dbReference type="Pfam" id="PF00400">
    <property type="entry name" value="WD40"/>
    <property type="match status" value="1"/>
</dbReference>
<proteinExistence type="predicted"/>
<keyword evidence="2" id="KW-0677">Repeat</keyword>
<dbReference type="AlphaFoldDB" id="A0A251RUP8"/>
<keyword evidence="4" id="KW-1185">Reference proteome</keyword>
<dbReference type="InterPro" id="IPR036322">
    <property type="entry name" value="WD40_repeat_dom_sf"/>
</dbReference>
<dbReference type="PANTHER" id="PTHR15574">
    <property type="entry name" value="WD REPEAT DOMAIN-CONTAINING FAMILY"/>
    <property type="match status" value="1"/>
</dbReference>
<protein>
    <submittedName>
        <fullName evidence="3">Putative WD40/YVTN repeat-like-containing domain-containing protein</fullName>
    </submittedName>
</protein>
<dbReference type="PANTHER" id="PTHR15574:SF65">
    <property type="entry name" value="TRANSDUCIN_WD40 REPEAT-LIKE SUPERFAMILY PROTEIN"/>
    <property type="match status" value="1"/>
</dbReference>
<reference evidence="4" key="1">
    <citation type="journal article" date="2017" name="Nature">
        <title>The sunflower genome provides insights into oil metabolism, flowering and Asterid evolution.</title>
        <authorList>
            <person name="Badouin H."/>
            <person name="Gouzy J."/>
            <person name="Grassa C.J."/>
            <person name="Murat F."/>
            <person name="Staton S.E."/>
            <person name="Cottret L."/>
            <person name="Lelandais-Briere C."/>
            <person name="Owens G.L."/>
            <person name="Carrere S."/>
            <person name="Mayjonade B."/>
            <person name="Legrand L."/>
            <person name="Gill N."/>
            <person name="Kane N.C."/>
            <person name="Bowers J.E."/>
            <person name="Hubner S."/>
            <person name="Bellec A."/>
            <person name="Berard A."/>
            <person name="Berges H."/>
            <person name="Blanchet N."/>
            <person name="Boniface M.C."/>
            <person name="Brunel D."/>
            <person name="Catrice O."/>
            <person name="Chaidir N."/>
            <person name="Claudel C."/>
            <person name="Donnadieu C."/>
            <person name="Faraut T."/>
            <person name="Fievet G."/>
            <person name="Helmstetter N."/>
            <person name="King M."/>
            <person name="Knapp S.J."/>
            <person name="Lai Z."/>
            <person name="Le Paslier M.C."/>
            <person name="Lippi Y."/>
            <person name="Lorenzon L."/>
            <person name="Mandel J.R."/>
            <person name="Marage G."/>
            <person name="Marchand G."/>
            <person name="Marquand E."/>
            <person name="Bret-Mestries E."/>
            <person name="Morien E."/>
            <person name="Nambeesan S."/>
            <person name="Nguyen T."/>
            <person name="Pegot-Espagnet P."/>
            <person name="Pouilly N."/>
            <person name="Raftis F."/>
            <person name="Sallet E."/>
            <person name="Schiex T."/>
            <person name="Thomas J."/>
            <person name="Vandecasteele C."/>
            <person name="Vares D."/>
            <person name="Vear F."/>
            <person name="Vautrin S."/>
            <person name="Crespi M."/>
            <person name="Mangin B."/>
            <person name="Burke J.M."/>
            <person name="Salse J."/>
            <person name="Munos S."/>
            <person name="Vincourt P."/>
            <person name="Rieseberg L.H."/>
            <person name="Langlade N.B."/>
        </authorList>
    </citation>
    <scope>NUCLEOTIDE SEQUENCE [LARGE SCALE GENOMIC DNA]</scope>
    <source>
        <strain evidence="4">cv. SF193</strain>
    </source>
</reference>
<sequence>MFILLFDLRSNSSTKLFCCSTFTRTDNLFSSNILSLNSIVIDPRDPNYFSLGGCDQYTRVYTIRKLPSNKDAPVETFCPKHLIKTREMHITGMSYSNTSELLVSYNNELIYLFQKNMGLGPYPVAASQEHVDSLDEPQMYTGHKNNFMVKGVSFFRPDSEHVMSGSDYGHIFVWKKKDSRVIRIMEGNKCIVNQVEPHPNISAFASSGLEKDTTLWAPVSNNIPPLVHELLQVTKHVNYDFKNNIVIIVII</sequence>
<gene>
    <name evidence="3" type="ORF">HannXRQ_Chr17g0568281</name>
</gene>
<organism evidence="3 4">
    <name type="scientific">Helianthus annuus</name>
    <name type="common">Common sunflower</name>
    <dbReference type="NCBI Taxonomy" id="4232"/>
    <lineage>
        <taxon>Eukaryota</taxon>
        <taxon>Viridiplantae</taxon>
        <taxon>Streptophyta</taxon>
        <taxon>Embryophyta</taxon>
        <taxon>Tracheophyta</taxon>
        <taxon>Spermatophyta</taxon>
        <taxon>Magnoliopsida</taxon>
        <taxon>eudicotyledons</taxon>
        <taxon>Gunneridae</taxon>
        <taxon>Pentapetalae</taxon>
        <taxon>asterids</taxon>
        <taxon>campanulids</taxon>
        <taxon>Asterales</taxon>
        <taxon>Asteraceae</taxon>
        <taxon>Asteroideae</taxon>
        <taxon>Heliantheae alliance</taxon>
        <taxon>Heliantheae</taxon>
        <taxon>Helianthus</taxon>
    </lineage>
</organism>
<name>A0A251RUP8_HELAN</name>
<dbReference type="Proteomes" id="UP000215914">
    <property type="component" value="Chromosome 17"/>
</dbReference>
<dbReference type="InterPro" id="IPR001680">
    <property type="entry name" value="WD40_rpt"/>
</dbReference>
<dbReference type="InterPro" id="IPR015943">
    <property type="entry name" value="WD40/YVTN_repeat-like_dom_sf"/>
</dbReference>
<dbReference type="EMBL" id="CM007906">
    <property type="protein sequence ID" value="OTF88007.1"/>
    <property type="molecule type" value="Genomic_DNA"/>
</dbReference>
<dbReference type="GO" id="GO:0080008">
    <property type="term" value="C:Cul4-RING E3 ubiquitin ligase complex"/>
    <property type="evidence" value="ECO:0000318"/>
    <property type="project" value="GO_Central"/>
</dbReference>
<evidence type="ECO:0000313" key="3">
    <source>
        <dbReference type="EMBL" id="OTF88007.1"/>
    </source>
</evidence>
<evidence type="ECO:0000256" key="1">
    <source>
        <dbReference type="ARBA" id="ARBA00022574"/>
    </source>
</evidence>
<dbReference type="SUPFAM" id="SSF50978">
    <property type="entry name" value="WD40 repeat-like"/>
    <property type="match status" value="1"/>
</dbReference>
<dbReference type="OMA" id="PMANDHA"/>
<dbReference type="SMART" id="SM00320">
    <property type="entry name" value="WD40"/>
    <property type="match status" value="4"/>
</dbReference>
<accession>A0A251RUP8</accession>
<dbReference type="Gene3D" id="2.130.10.10">
    <property type="entry name" value="YVTN repeat-like/Quinoprotein amine dehydrogenase"/>
    <property type="match status" value="1"/>
</dbReference>
<evidence type="ECO:0000313" key="4">
    <source>
        <dbReference type="Proteomes" id="UP000215914"/>
    </source>
</evidence>
<dbReference type="InParanoid" id="A0A251RUP8"/>
<keyword evidence="1" id="KW-0853">WD repeat</keyword>